<evidence type="ECO:0000313" key="2">
    <source>
        <dbReference type="EMBL" id="QAT17082.1"/>
    </source>
</evidence>
<dbReference type="InterPro" id="IPR036779">
    <property type="entry name" value="LysM_dom_sf"/>
</dbReference>
<dbReference type="CDD" id="cd00118">
    <property type="entry name" value="LysM"/>
    <property type="match status" value="1"/>
</dbReference>
<dbReference type="EMBL" id="CP019384">
    <property type="protein sequence ID" value="QAT17082.1"/>
    <property type="molecule type" value="Genomic_DNA"/>
</dbReference>
<dbReference type="Pfam" id="PF01476">
    <property type="entry name" value="LysM"/>
    <property type="match status" value="1"/>
</dbReference>
<organism evidence="2 3">
    <name type="scientific">Velamenicoccus archaeovorus</name>
    <dbReference type="NCBI Taxonomy" id="1930593"/>
    <lineage>
        <taxon>Bacteria</taxon>
        <taxon>Pseudomonadati</taxon>
        <taxon>Candidatus Omnitrophota</taxon>
        <taxon>Candidatus Velamenicoccus</taxon>
    </lineage>
</organism>
<dbReference type="SUPFAM" id="SSF54106">
    <property type="entry name" value="LysM domain"/>
    <property type="match status" value="1"/>
</dbReference>
<dbReference type="PROSITE" id="PS51782">
    <property type="entry name" value="LYSM"/>
    <property type="match status" value="1"/>
</dbReference>
<dbReference type="KEGG" id="vai:BU251_04695"/>
<dbReference type="InterPro" id="IPR052196">
    <property type="entry name" value="Bact_Kbp"/>
</dbReference>
<evidence type="ECO:0000259" key="1">
    <source>
        <dbReference type="PROSITE" id="PS51782"/>
    </source>
</evidence>
<feature type="domain" description="LysM" evidence="1">
    <location>
        <begin position="123"/>
        <end position="172"/>
    </location>
</feature>
<sequence>MKKGAVGIWVVVFALAAVSGCARVRTYTVEKERVDQDLSSGNAGYLTGASHEDLQAGRKLTRTTYVAEVELGKKPGQRPKGKKPKYEKCPMAMENQEGATEEMTTEIPAMAAPAGATAPKEPVTYTVAANDTLQKISMKFYGTTKKWKVIFEANKQALKSPDKIYAGQVIKIPQE</sequence>
<dbReference type="Proteomes" id="UP000287243">
    <property type="component" value="Chromosome"/>
</dbReference>
<gene>
    <name evidence="2" type="ORF">BU251_04695</name>
</gene>
<dbReference type="PANTHER" id="PTHR34700">
    <property type="entry name" value="POTASSIUM BINDING PROTEIN KBP"/>
    <property type="match status" value="1"/>
</dbReference>
<evidence type="ECO:0000313" key="3">
    <source>
        <dbReference type="Proteomes" id="UP000287243"/>
    </source>
</evidence>
<name>A0A410P4N2_VELA1</name>
<reference evidence="2 3" key="1">
    <citation type="submission" date="2017-01" db="EMBL/GenBank/DDBJ databases">
        <title>First insights into the biology of 'candidatus Vampirococcus archaeovorus'.</title>
        <authorList>
            <person name="Kizina J."/>
            <person name="Jordan S."/>
            <person name="Stueber K."/>
            <person name="Reinhardt R."/>
            <person name="Harder J."/>
        </authorList>
    </citation>
    <scope>NUCLEOTIDE SEQUENCE [LARGE SCALE GENOMIC DNA]</scope>
    <source>
        <strain evidence="2 3">LiM</strain>
    </source>
</reference>
<keyword evidence="3" id="KW-1185">Reference proteome</keyword>
<dbReference type="Gene3D" id="3.10.350.10">
    <property type="entry name" value="LysM domain"/>
    <property type="match status" value="1"/>
</dbReference>
<dbReference type="PANTHER" id="PTHR34700:SF4">
    <property type="entry name" value="PHAGE-LIKE ELEMENT PBSX PROTEIN XKDP"/>
    <property type="match status" value="1"/>
</dbReference>
<dbReference type="SMART" id="SM00257">
    <property type="entry name" value="LysM"/>
    <property type="match status" value="1"/>
</dbReference>
<accession>A0A410P4N2</accession>
<dbReference type="AlphaFoldDB" id="A0A410P4N2"/>
<dbReference type="RefSeq" id="WP_228767774.1">
    <property type="nucleotide sequence ID" value="NZ_CP019384.1"/>
</dbReference>
<proteinExistence type="predicted"/>
<dbReference type="InterPro" id="IPR018392">
    <property type="entry name" value="LysM"/>
</dbReference>
<protein>
    <submittedName>
        <fullName evidence="2">Membrane or secreted protein containing peptidoglycan-binding Lysin subgroup domain (LysM)</fullName>
    </submittedName>
</protein>
<dbReference type="PROSITE" id="PS51257">
    <property type="entry name" value="PROKAR_LIPOPROTEIN"/>
    <property type="match status" value="1"/>
</dbReference>